<dbReference type="EMBL" id="SNRW01004104">
    <property type="protein sequence ID" value="KAA6388137.1"/>
    <property type="molecule type" value="Genomic_DNA"/>
</dbReference>
<comment type="caution">
    <text evidence="1">The sequence shown here is derived from an EMBL/GenBank/DDBJ whole genome shotgun (WGS) entry which is preliminary data.</text>
</comment>
<sequence length="504" mass="55550">MKGCYSGQNGGGLFIQIQQSNIETAVFLSNLYIQSCQCKYNGGGIYINARDYSALSLDDQFVVDNCSQIGENHNGGGIYIEMINPFQGIQMEGKYTFRNCYSAQQGGGMYMSTYQQQPILIKCTCFFQNCTSSYGGGMYISHQGSRDLTQLGGNFTFENCSAQSNGGGLFIKTAPNGTLEIDGFTFKECSSGSGGGIFWILINDSKQIINGCQFINCAASQYGGGIAFQFYNNSKLVFNNSCLFYKCFCQECGGAIYASINYSLPFLFNINDTVIQECIAKENTSSSSPTGYGGGIFLTGSGDYNPSKESLDFRGMKINRNYADCGGQSLYIVMPNIIQWCKSGIAGEYIKGNYSDRYSKFEDIEGISADQITFDSLSYETVQQQQSPLQYYWASISVIKKAQATINVSNSNQPLQINLEGYNMIEGQFTVKIVELEEMNDGSTVPINIEGDPQNQQNASFGMKNISWFDFDNKHYGVFISNDGRIFTGVGGRQVEAYPLEDII</sequence>
<accession>A0A5J4VZQ1</accession>
<dbReference type="SMART" id="SM00710">
    <property type="entry name" value="PbH1"/>
    <property type="match status" value="3"/>
</dbReference>
<dbReference type="OrthoDB" id="444304at2759"/>
<evidence type="ECO:0000313" key="1">
    <source>
        <dbReference type="EMBL" id="KAA6388137.1"/>
    </source>
</evidence>
<dbReference type="AlphaFoldDB" id="A0A5J4VZQ1"/>
<gene>
    <name evidence="1" type="ORF">EZS28_016336</name>
</gene>
<dbReference type="InterPro" id="IPR006626">
    <property type="entry name" value="PbH1"/>
</dbReference>
<evidence type="ECO:0008006" key="3">
    <source>
        <dbReference type="Google" id="ProtNLM"/>
    </source>
</evidence>
<dbReference type="Proteomes" id="UP000324800">
    <property type="component" value="Unassembled WGS sequence"/>
</dbReference>
<proteinExistence type="predicted"/>
<evidence type="ECO:0000313" key="2">
    <source>
        <dbReference type="Proteomes" id="UP000324800"/>
    </source>
</evidence>
<reference evidence="1 2" key="1">
    <citation type="submission" date="2019-03" db="EMBL/GenBank/DDBJ databases">
        <title>Single cell metagenomics reveals metabolic interactions within the superorganism composed of flagellate Streblomastix strix and complex community of Bacteroidetes bacteria on its surface.</title>
        <authorList>
            <person name="Treitli S.C."/>
            <person name="Kolisko M."/>
            <person name="Husnik F."/>
            <person name="Keeling P."/>
            <person name="Hampl V."/>
        </authorList>
    </citation>
    <scope>NUCLEOTIDE SEQUENCE [LARGE SCALE GENOMIC DNA]</scope>
    <source>
        <strain evidence="1">ST1C</strain>
    </source>
</reference>
<dbReference type="InterPro" id="IPR011050">
    <property type="entry name" value="Pectin_lyase_fold/virulence"/>
</dbReference>
<name>A0A5J4VZQ1_9EUKA</name>
<dbReference type="SUPFAM" id="SSF51126">
    <property type="entry name" value="Pectin lyase-like"/>
    <property type="match status" value="2"/>
</dbReference>
<organism evidence="1 2">
    <name type="scientific">Streblomastix strix</name>
    <dbReference type="NCBI Taxonomy" id="222440"/>
    <lineage>
        <taxon>Eukaryota</taxon>
        <taxon>Metamonada</taxon>
        <taxon>Preaxostyla</taxon>
        <taxon>Oxymonadida</taxon>
        <taxon>Streblomastigidae</taxon>
        <taxon>Streblomastix</taxon>
    </lineage>
</organism>
<protein>
    <recommendedName>
        <fullName evidence="3">Right handed beta helix domain-containing protein</fullName>
    </recommendedName>
</protein>